<dbReference type="AlphaFoldDB" id="A0AAP3E2C5"/>
<evidence type="ECO:0000256" key="1">
    <source>
        <dbReference type="ARBA" id="ARBA00007637"/>
    </source>
</evidence>
<dbReference type="InterPro" id="IPR036291">
    <property type="entry name" value="NAD(P)-bd_dom_sf"/>
</dbReference>
<evidence type="ECO:0000256" key="2">
    <source>
        <dbReference type="ARBA" id="ARBA00023002"/>
    </source>
</evidence>
<gene>
    <name evidence="6" type="ORF">OB955_21155</name>
    <name evidence="5" type="ORF">OB960_10595</name>
</gene>
<accession>A0AAP3E2C5</accession>
<dbReference type="EMBL" id="JAOPKB010000016">
    <property type="protein sequence ID" value="MCU4975213.1"/>
    <property type="molecule type" value="Genomic_DNA"/>
</dbReference>
<evidence type="ECO:0000313" key="5">
    <source>
        <dbReference type="EMBL" id="MCU4741844.1"/>
    </source>
</evidence>
<sequence>MDVLITGGAGTVGTAITDHLADREAYDITSLDLEEHPDPNVESVVADARDTETLRSELEGMDALIHLAHVPMDDGGPSDQEIAWSDAHGENLRLHANAIGAAVDADVDSIVYASSNHAVGLYEVENAPEIYYPDSSVDLMVDHTVQPRPDSMYGSEKVYAEGLCRLAADAHDVRCYALRICAVRDREYDHPYGDAERAVDNGDFERGSDAYETQVARLKCMWQSRRDHAQMVDRCLQDDDVDYDVFYGVSANDRRWFDIDHAREVLGYEPQDDGDDERWASRPS</sequence>
<dbReference type="Proteomes" id="UP001321018">
    <property type="component" value="Unassembled WGS sequence"/>
</dbReference>
<dbReference type="PANTHER" id="PTHR43103">
    <property type="entry name" value="NUCLEOSIDE-DIPHOSPHATE-SUGAR EPIMERASE"/>
    <property type="match status" value="1"/>
</dbReference>
<evidence type="ECO:0000256" key="3">
    <source>
        <dbReference type="ARBA" id="ARBA00023027"/>
    </source>
</evidence>
<dbReference type="InterPro" id="IPR001509">
    <property type="entry name" value="Epimerase_deHydtase"/>
</dbReference>
<name>A0AAP3E2C5_9EURY</name>
<evidence type="ECO:0000313" key="7">
    <source>
        <dbReference type="Proteomes" id="UP001320972"/>
    </source>
</evidence>
<feature type="domain" description="NAD-dependent epimerase/dehydratase" evidence="4">
    <location>
        <begin position="3"/>
        <end position="183"/>
    </location>
</feature>
<evidence type="ECO:0000313" key="8">
    <source>
        <dbReference type="Proteomes" id="UP001321018"/>
    </source>
</evidence>
<dbReference type="RefSeq" id="WP_338003673.1">
    <property type="nucleotide sequence ID" value="NZ_JAOPKA010000005.1"/>
</dbReference>
<dbReference type="Gene3D" id="3.40.50.720">
    <property type="entry name" value="NAD(P)-binding Rossmann-like Domain"/>
    <property type="match status" value="1"/>
</dbReference>
<keyword evidence="7" id="KW-1185">Reference proteome</keyword>
<evidence type="ECO:0000259" key="4">
    <source>
        <dbReference type="Pfam" id="PF01370"/>
    </source>
</evidence>
<dbReference type="GO" id="GO:0016491">
    <property type="term" value="F:oxidoreductase activity"/>
    <property type="evidence" value="ECO:0007669"/>
    <property type="project" value="UniProtKB-KW"/>
</dbReference>
<dbReference type="EMBL" id="JAOPKA010000005">
    <property type="protein sequence ID" value="MCU4741844.1"/>
    <property type="molecule type" value="Genomic_DNA"/>
</dbReference>
<dbReference type="Pfam" id="PF01370">
    <property type="entry name" value="Epimerase"/>
    <property type="match status" value="1"/>
</dbReference>
<evidence type="ECO:0000313" key="6">
    <source>
        <dbReference type="EMBL" id="MCU4975213.1"/>
    </source>
</evidence>
<proteinExistence type="inferred from homology"/>
<dbReference type="SUPFAM" id="SSF51735">
    <property type="entry name" value="NAD(P)-binding Rossmann-fold domains"/>
    <property type="match status" value="1"/>
</dbReference>
<organism evidence="5 8">
    <name type="scientific">Natronoglomus mannanivorans</name>
    <dbReference type="NCBI Taxonomy" id="2979990"/>
    <lineage>
        <taxon>Archaea</taxon>
        <taxon>Methanobacteriati</taxon>
        <taxon>Methanobacteriota</taxon>
        <taxon>Stenosarchaea group</taxon>
        <taxon>Halobacteria</taxon>
        <taxon>Halobacteriales</taxon>
        <taxon>Natrialbaceae</taxon>
        <taxon>Natronoglomus</taxon>
    </lineage>
</organism>
<comment type="similarity">
    <text evidence="1">Belongs to the NAD(P)-dependent epimerase/dehydratase family.</text>
</comment>
<protein>
    <submittedName>
        <fullName evidence="5">NAD(P)-dependent oxidoreductase</fullName>
    </submittedName>
</protein>
<comment type="caution">
    <text evidence="5">The sequence shown here is derived from an EMBL/GenBank/DDBJ whole genome shotgun (WGS) entry which is preliminary data.</text>
</comment>
<keyword evidence="2" id="KW-0560">Oxidoreductase</keyword>
<dbReference type="Proteomes" id="UP001320972">
    <property type="component" value="Unassembled WGS sequence"/>
</dbReference>
<reference evidence="5 7" key="1">
    <citation type="submission" date="2022-09" db="EMBL/GenBank/DDBJ databases">
        <title>Enrichment on poylsaccharides allowed isolation of novel metabolic and taxonomic groups of Haloarchaea.</title>
        <authorList>
            <person name="Sorokin D.Y."/>
            <person name="Elcheninov A.G."/>
            <person name="Khizhniak T.V."/>
            <person name="Kolganova T.V."/>
            <person name="Kublanov I.V."/>
        </authorList>
    </citation>
    <scope>NUCLEOTIDE SEQUENCE</scope>
    <source>
        <strain evidence="6 7">AArc-m2/3/4</strain>
        <strain evidence="5">AArc-xg1-1</strain>
    </source>
</reference>
<dbReference type="PANTHER" id="PTHR43103:SF5">
    <property type="entry name" value="4-EPIMERASE, PUTATIVE (AFU_ORTHOLOGUE AFUA_7G00360)-RELATED"/>
    <property type="match status" value="1"/>
</dbReference>
<keyword evidence="3" id="KW-0520">NAD</keyword>